<dbReference type="InterPro" id="IPR001245">
    <property type="entry name" value="Ser-Thr/Tyr_kinase_cat_dom"/>
</dbReference>
<evidence type="ECO:0000256" key="2">
    <source>
        <dbReference type="ARBA" id="ARBA00022475"/>
    </source>
</evidence>
<comment type="subcellular location">
    <subcellularLocation>
        <location evidence="1">Cell membrane</location>
        <topology evidence="1">Single-pass type I membrane protein</topology>
    </subcellularLocation>
</comment>
<dbReference type="Gene3D" id="1.10.510.10">
    <property type="entry name" value="Transferase(Phosphotransferase) domain 1"/>
    <property type="match status" value="1"/>
</dbReference>
<sequence length="346" mass="38978">QSKYSFSLNTNSPHFEDSPRRVELDEIERNSDIPLFDLSTKAAATDNFSSANKLGEGGFGPVYKGVLTNGREIAVKRLSKYSGQGIEEFKNELTLIAKLQHRNLVRILGCCIYKEEKMLIYEYLPNKSLDSFIFDETKKSSLDWRKRLEIICGIARGILYLHQDSRLRIVDRDVKASNVLLDAAMDPKISDFGMARIFGAYQIEANTNRVVGTYGYMSPKYAMEGLFSIKSDVISFGVLILQIITGRRNSGYYLDGPSLNLVGHVWDLWKEGNLKNIIDSSMGESYPADDVLRCIQIGLMCMQEHATYRPNMSAVVSMLGNDVSLPSPKHIISYDCPSTFTHKHNV</sequence>
<feature type="domain" description="Protein kinase" evidence="16">
    <location>
        <begin position="48"/>
        <end position="325"/>
    </location>
</feature>
<keyword evidence="6" id="KW-0732">Signal</keyword>
<evidence type="ECO:0000256" key="10">
    <source>
        <dbReference type="ARBA" id="ARBA00022840"/>
    </source>
</evidence>
<gene>
    <name evidence="17" type="ORF">CFOL_v3_21255</name>
</gene>
<keyword evidence="12" id="KW-0472">Membrane</keyword>
<evidence type="ECO:0000256" key="15">
    <source>
        <dbReference type="ARBA" id="ARBA00023180"/>
    </source>
</evidence>
<dbReference type="GO" id="GO:0005524">
    <property type="term" value="F:ATP binding"/>
    <property type="evidence" value="ECO:0007669"/>
    <property type="project" value="UniProtKB-KW"/>
</dbReference>
<dbReference type="Proteomes" id="UP000187406">
    <property type="component" value="Unassembled WGS sequence"/>
</dbReference>
<dbReference type="InterPro" id="IPR011009">
    <property type="entry name" value="Kinase-like_dom_sf"/>
</dbReference>
<evidence type="ECO:0000256" key="1">
    <source>
        <dbReference type="ARBA" id="ARBA00004251"/>
    </source>
</evidence>
<evidence type="ECO:0000256" key="4">
    <source>
        <dbReference type="ARBA" id="ARBA00022679"/>
    </source>
</evidence>
<proteinExistence type="predicted"/>
<dbReference type="EMBL" id="BDDD01001686">
    <property type="protein sequence ID" value="GAV77785.1"/>
    <property type="molecule type" value="Genomic_DNA"/>
</dbReference>
<evidence type="ECO:0000256" key="13">
    <source>
        <dbReference type="ARBA" id="ARBA00023157"/>
    </source>
</evidence>
<evidence type="ECO:0000256" key="6">
    <source>
        <dbReference type="ARBA" id="ARBA00022729"/>
    </source>
</evidence>
<evidence type="ECO:0000256" key="14">
    <source>
        <dbReference type="ARBA" id="ARBA00023170"/>
    </source>
</evidence>
<reference evidence="18" key="1">
    <citation type="submission" date="2016-04" db="EMBL/GenBank/DDBJ databases">
        <title>Cephalotus genome sequencing.</title>
        <authorList>
            <person name="Fukushima K."/>
            <person name="Hasebe M."/>
            <person name="Fang X."/>
        </authorList>
    </citation>
    <scope>NUCLEOTIDE SEQUENCE [LARGE SCALE GENOMIC DNA]</scope>
    <source>
        <strain evidence="18">cv. St1</strain>
    </source>
</reference>
<evidence type="ECO:0000259" key="16">
    <source>
        <dbReference type="PROSITE" id="PS50011"/>
    </source>
</evidence>
<dbReference type="SUPFAM" id="SSF56112">
    <property type="entry name" value="Protein kinase-like (PK-like)"/>
    <property type="match status" value="1"/>
</dbReference>
<dbReference type="Pfam" id="PF07714">
    <property type="entry name" value="PK_Tyr_Ser-Thr"/>
    <property type="match status" value="1"/>
</dbReference>
<keyword evidence="2" id="KW-1003">Cell membrane</keyword>
<dbReference type="PROSITE" id="PS50011">
    <property type="entry name" value="PROTEIN_KINASE_DOM"/>
    <property type="match status" value="1"/>
</dbReference>
<keyword evidence="4" id="KW-0808">Transferase</keyword>
<dbReference type="OrthoDB" id="4062651at2759"/>
<keyword evidence="7" id="KW-0430">Lectin</keyword>
<evidence type="ECO:0000256" key="3">
    <source>
        <dbReference type="ARBA" id="ARBA00022527"/>
    </source>
</evidence>
<evidence type="ECO:0000256" key="8">
    <source>
        <dbReference type="ARBA" id="ARBA00022741"/>
    </source>
</evidence>
<dbReference type="STRING" id="3775.A0A1Q3CC25"/>
<evidence type="ECO:0000256" key="12">
    <source>
        <dbReference type="ARBA" id="ARBA00023136"/>
    </source>
</evidence>
<evidence type="ECO:0000313" key="17">
    <source>
        <dbReference type="EMBL" id="GAV77785.1"/>
    </source>
</evidence>
<evidence type="ECO:0000256" key="5">
    <source>
        <dbReference type="ARBA" id="ARBA00022692"/>
    </source>
</evidence>
<dbReference type="AlphaFoldDB" id="A0A1Q3CC25"/>
<dbReference type="FunFam" id="3.30.200.20:FF:000330">
    <property type="entry name" value="G-type lectin S-receptor-like serine/threonine-protein kinase At4g03230"/>
    <property type="match status" value="1"/>
</dbReference>
<keyword evidence="9 17" id="KW-0418">Kinase</keyword>
<dbReference type="InParanoid" id="A0A1Q3CC25"/>
<dbReference type="GO" id="GO:0030246">
    <property type="term" value="F:carbohydrate binding"/>
    <property type="evidence" value="ECO:0007669"/>
    <property type="project" value="UniProtKB-KW"/>
</dbReference>
<dbReference type="InterPro" id="IPR000719">
    <property type="entry name" value="Prot_kinase_dom"/>
</dbReference>
<comment type="caution">
    <text evidence="17">The sequence shown here is derived from an EMBL/GenBank/DDBJ whole genome shotgun (WGS) entry which is preliminary data.</text>
</comment>
<keyword evidence="14" id="KW-0675">Receptor</keyword>
<accession>A0A1Q3CC25</accession>
<dbReference type="Gene3D" id="3.30.200.20">
    <property type="entry name" value="Phosphorylase Kinase, domain 1"/>
    <property type="match status" value="1"/>
</dbReference>
<keyword evidence="5" id="KW-0812">Transmembrane</keyword>
<dbReference type="SMART" id="SM00220">
    <property type="entry name" value="S_TKc"/>
    <property type="match status" value="1"/>
</dbReference>
<protein>
    <submittedName>
        <fullName evidence="17">Pkinase_Tyr domain-containing protein</fullName>
    </submittedName>
</protein>
<keyword evidence="3" id="KW-0723">Serine/threonine-protein kinase</keyword>
<keyword evidence="11" id="KW-1133">Transmembrane helix</keyword>
<evidence type="ECO:0000256" key="9">
    <source>
        <dbReference type="ARBA" id="ARBA00022777"/>
    </source>
</evidence>
<dbReference type="FunFam" id="1.10.510.10:FF:000467">
    <property type="entry name" value="Liguleless narrow1"/>
    <property type="match status" value="1"/>
</dbReference>
<organism evidence="17 18">
    <name type="scientific">Cephalotus follicularis</name>
    <name type="common">Albany pitcher plant</name>
    <dbReference type="NCBI Taxonomy" id="3775"/>
    <lineage>
        <taxon>Eukaryota</taxon>
        <taxon>Viridiplantae</taxon>
        <taxon>Streptophyta</taxon>
        <taxon>Embryophyta</taxon>
        <taxon>Tracheophyta</taxon>
        <taxon>Spermatophyta</taxon>
        <taxon>Magnoliopsida</taxon>
        <taxon>eudicotyledons</taxon>
        <taxon>Gunneridae</taxon>
        <taxon>Pentapetalae</taxon>
        <taxon>rosids</taxon>
        <taxon>fabids</taxon>
        <taxon>Oxalidales</taxon>
        <taxon>Cephalotaceae</taxon>
        <taxon>Cephalotus</taxon>
    </lineage>
</organism>
<evidence type="ECO:0000256" key="7">
    <source>
        <dbReference type="ARBA" id="ARBA00022734"/>
    </source>
</evidence>
<evidence type="ECO:0000256" key="11">
    <source>
        <dbReference type="ARBA" id="ARBA00022989"/>
    </source>
</evidence>
<keyword evidence="13" id="KW-1015">Disulfide bond</keyword>
<dbReference type="PANTHER" id="PTHR27002:SF1095">
    <property type="entry name" value="G-TYPE LECTIN S-RECEPTOR-LIKE SERINE_THREONINE-PROTEIN KINASE RKS1"/>
    <property type="match status" value="1"/>
</dbReference>
<name>A0A1Q3CC25_CEPFO</name>
<keyword evidence="15" id="KW-0325">Glycoprotein</keyword>
<feature type="non-terminal residue" evidence="17">
    <location>
        <position position="1"/>
    </location>
</feature>
<dbReference type="PANTHER" id="PTHR27002">
    <property type="entry name" value="RECEPTOR-LIKE SERINE/THREONINE-PROTEIN KINASE SD1-8"/>
    <property type="match status" value="1"/>
</dbReference>
<evidence type="ECO:0000313" key="18">
    <source>
        <dbReference type="Proteomes" id="UP000187406"/>
    </source>
</evidence>
<keyword evidence="18" id="KW-1185">Reference proteome</keyword>
<keyword evidence="10" id="KW-0067">ATP-binding</keyword>
<keyword evidence="8" id="KW-0547">Nucleotide-binding</keyword>
<dbReference type="GO" id="GO:0005886">
    <property type="term" value="C:plasma membrane"/>
    <property type="evidence" value="ECO:0007669"/>
    <property type="project" value="UniProtKB-SubCell"/>
</dbReference>
<dbReference type="GO" id="GO:0004674">
    <property type="term" value="F:protein serine/threonine kinase activity"/>
    <property type="evidence" value="ECO:0007669"/>
    <property type="project" value="UniProtKB-KW"/>
</dbReference>